<proteinExistence type="predicted"/>
<evidence type="ECO:0008006" key="4">
    <source>
        <dbReference type="Google" id="ProtNLM"/>
    </source>
</evidence>
<protein>
    <recommendedName>
        <fullName evidence="4">Chromo domain-containing protein</fullName>
    </recommendedName>
</protein>
<organism evidence="2 3">
    <name type="scientific">Trifolium pratense</name>
    <name type="common">Red clover</name>
    <dbReference type="NCBI Taxonomy" id="57577"/>
    <lineage>
        <taxon>Eukaryota</taxon>
        <taxon>Viridiplantae</taxon>
        <taxon>Streptophyta</taxon>
        <taxon>Embryophyta</taxon>
        <taxon>Tracheophyta</taxon>
        <taxon>Spermatophyta</taxon>
        <taxon>Magnoliopsida</taxon>
        <taxon>eudicotyledons</taxon>
        <taxon>Gunneridae</taxon>
        <taxon>Pentapetalae</taxon>
        <taxon>rosids</taxon>
        <taxon>fabids</taxon>
        <taxon>Fabales</taxon>
        <taxon>Fabaceae</taxon>
        <taxon>Papilionoideae</taxon>
        <taxon>50 kb inversion clade</taxon>
        <taxon>NPAAA clade</taxon>
        <taxon>Hologalegina</taxon>
        <taxon>IRL clade</taxon>
        <taxon>Trifolieae</taxon>
        <taxon>Trifolium</taxon>
    </lineage>
</organism>
<evidence type="ECO:0000313" key="3">
    <source>
        <dbReference type="Proteomes" id="UP000236291"/>
    </source>
</evidence>
<evidence type="ECO:0000313" key="2">
    <source>
        <dbReference type="EMBL" id="PNX65885.1"/>
    </source>
</evidence>
<feature type="region of interest" description="Disordered" evidence="1">
    <location>
        <begin position="102"/>
        <end position="148"/>
    </location>
</feature>
<dbReference type="AlphaFoldDB" id="A0A2K3KHX2"/>
<comment type="caution">
    <text evidence="2">The sequence shown here is derived from an EMBL/GenBank/DDBJ whole genome shotgun (WGS) entry which is preliminary data.</text>
</comment>
<accession>A0A2K3KHX2</accession>
<feature type="compositionally biased region" description="Polar residues" evidence="1">
    <location>
        <begin position="106"/>
        <end position="122"/>
    </location>
</feature>
<gene>
    <name evidence="2" type="ORF">L195_g054766</name>
</gene>
<dbReference type="ExpressionAtlas" id="A0A2K3KHX2">
    <property type="expression patterns" value="baseline"/>
</dbReference>
<name>A0A2K3KHX2_TRIPR</name>
<dbReference type="Proteomes" id="UP000236291">
    <property type="component" value="Unassembled WGS sequence"/>
</dbReference>
<evidence type="ECO:0000256" key="1">
    <source>
        <dbReference type="SAM" id="MobiDB-lite"/>
    </source>
</evidence>
<sequence>MCLKPFKVTTQEQYLPLPLTMSEIGPIIQPKAILDARTTVSGSQKVHQILIQWDQTTPAEAIWEDFDDLHNKFPTLNLEDKVVFNGERIVMKPNITNLLEYDESAKSQGDPQNLQENNSVSSGKEKIRPRVSKRVKKAHSRWEEFVKG</sequence>
<reference evidence="2 3" key="2">
    <citation type="journal article" date="2017" name="Front. Plant Sci.">
        <title>Gene Classification and Mining of Molecular Markers Useful in Red Clover (Trifolium pratense) Breeding.</title>
        <authorList>
            <person name="Istvanek J."/>
            <person name="Dluhosova J."/>
            <person name="Dluhos P."/>
            <person name="Patkova L."/>
            <person name="Nedelnik J."/>
            <person name="Repkova J."/>
        </authorList>
    </citation>
    <scope>NUCLEOTIDE SEQUENCE [LARGE SCALE GENOMIC DNA]</scope>
    <source>
        <strain evidence="3">cv. Tatra</strain>
        <tissue evidence="2">Young leaves</tissue>
    </source>
</reference>
<reference evidence="2 3" key="1">
    <citation type="journal article" date="2014" name="Am. J. Bot.">
        <title>Genome assembly and annotation for red clover (Trifolium pratense; Fabaceae).</title>
        <authorList>
            <person name="Istvanek J."/>
            <person name="Jaros M."/>
            <person name="Krenek A."/>
            <person name="Repkova J."/>
        </authorList>
    </citation>
    <scope>NUCLEOTIDE SEQUENCE [LARGE SCALE GENOMIC DNA]</scope>
    <source>
        <strain evidence="3">cv. Tatra</strain>
        <tissue evidence="2">Young leaves</tissue>
    </source>
</reference>
<feature type="compositionally biased region" description="Basic residues" evidence="1">
    <location>
        <begin position="129"/>
        <end position="139"/>
    </location>
</feature>
<dbReference type="EMBL" id="ASHM01097033">
    <property type="protein sequence ID" value="PNX65885.1"/>
    <property type="molecule type" value="Genomic_DNA"/>
</dbReference>